<keyword evidence="6 8" id="KW-0472">Membrane</keyword>
<proteinExistence type="predicted"/>
<evidence type="ECO:0000256" key="6">
    <source>
        <dbReference type="ARBA" id="ARBA00023136"/>
    </source>
</evidence>
<evidence type="ECO:0000256" key="4">
    <source>
        <dbReference type="ARBA" id="ARBA00022692"/>
    </source>
</evidence>
<comment type="subcellular location">
    <subcellularLocation>
        <location evidence="1 7">Cell inner membrane</location>
        <topology evidence="1 7">Multi-pass membrane protein</topology>
    </subcellularLocation>
</comment>
<dbReference type="RefSeq" id="WP_211875112.1">
    <property type="nucleotide sequence ID" value="NZ_JAAEDH010000016.1"/>
</dbReference>
<dbReference type="GO" id="GO:0022857">
    <property type="term" value="F:transmembrane transporter activity"/>
    <property type="evidence" value="ECO:0007669"/>
    <property type="project" value="UniProtKB-UniRule"/>
</dbReference>
<dbReference type="Pfam" id="PF06808">
    <property type="entry name" value="DctM"/>
    <property type="match status" value="1"/>
</dbReference>
<reference evidence="10" key="2">
    <citation type="journal article" date="2021" name="Syst. Appl. Microbiol.">
        <title>Roseomonas hellenica sp. nov., isolated from roots of wild-growing Alkanna tinctoria.</title>
        <authorList>
            <person name="Rat A."/>
            <person name="Naranjo H.D."/>
            <person name="Lebbe L."/>
            <person name="Cnockaert M."/>
            <person name="Krigas N."/>
            <person name="Grigoriadou K."/>
            <person name="Maloupa E."/>
            <person name="Willems A."/>
        </authorList>
    </citation>
    <scope>NUCLEOTIDE SEQUENCE</scope>
    <source>
        <strain evidence="10">LMG 28251</strain>
    </source>
</reference>
<evidence type="ECO:0000313" key="11">
    <source>
        <dbReference type="Proteomes" id="UP001196068"/>
    </source>
</evidence>
<feature type="transmembrane region" description="Helical" evidence="8">
    <location>
        <begin position="369"/>
        <end position="388"/>
    </location>
</feature>
<feature type="transmembrane region" description="Helical" evidence="8">
    <location>
        <begin position="12"/>
        <end position="39"/>
    </location>
</feature>
<evidence type="ECO:0000256" key="7">
    <source>
        <dbReference type="RuleBase" id="RU369079"/>
    </source>
</evidence>
<reference evidence="10" key="1">
    <citation type="submission" date="2020-01" db="EMBL/GenBank/DDBJ databases">
        <authorList>
            <person name="Rat A."/>
        </authorList>
    </citation>
    <scope>NUCLEOTIDE SEQUENCE</scope>
    <source>
        <strain evidence="10">LMG 28251</strain>
    </source>
</reference>
<evidence type="ECO:0000256" key="8">
    <source>
        <dbReference type="SAM" id="Phobius"/>
    </source>
</evidence>
<dbReference type="PANTHER" id="PTHR33362">
    <property type="entry name" value="SIALIC ACID TRAP TRANSPORTER PERMEASE PROTEIN SIAT-RELATED"/>
    <property type="match status" value="1"/>
</dbReference>
<evidence type="ECO:0000256" key="1">
    <source>
        <dbReference type="ARBA" id="ARBA00004429"/>
    </source>
</evidence>
<feature type="transmembrane region" description="Helical" evidence="8">
    <location>
        <begin position="256"/>
        <end position="278"/>
    </location>
</feature>
<dbReference type="GO" id="GO:0005886">
    <property type="term" value="C:plasma membrane"/>
    <property type="evidence" value="ECO:0007669"/>
    <property type="project" value="UniProtKB-SubCell"/>
</dbReference>
<sequence length="471" mass="50660">MLLTDPQIGVAMLILFIGFILLGFPIAFTLMAMGIIFGWAGSLGPSVLDLLVQRTYSVMSNDVLISVPLFVFMGYIIERANILDRLFKSLLLASGFLPASLAVATMITCSLFGIASGVVGAVVTLMGLLALPPMLRAGYDVRLATGCIAAGGTLGILIPPSIMLILYGATAGVSVVKLYAAAFIPGFVLTGAYLIYIIGCGIIKPEWAPRLPPEERNVPVGKILWELLIGFVPLTLLTILVLAVILFGIATPTESAAMGVVGAVLLAVGYRSFTWTGLKESVYLTARTSAMVCWLFVGSALFSAVFGYLGGQTVVEDFVKSLGLNSVTFMLLAQAIIFVLGWPLEWTEIIVIFVPIFLPLLDDFGVDPIFFGVMIALNLQTSFLSPPVAMAPFYLKGVAPSWVKLEDIFAGVMPYIYIVIVTMVFMYIFPGMATWLPDYLYGVVDNSQPLILDRPPEGGFAEEEVMAPSLR</sequence>
<feature type="transmembrane region" description="Helical" evidence="8">
    <location>
        <begin position="224"/>
        <end position="250"/>
    </location>
</feature>
<dbReference type="PANTHER" id="PTHR33362:SF7">
    <property type="entry name" value="SLL1103 PROTEIN"/>
    <property type="match status" value="1"/>
</dbReference>
<protein>
    <submittedName>
        <fullName evidence="10">TRAP transporter large permease subunit</fullName>
    </submittedName>
</protein>
<feature type="domain" description="TRAP C4-dicarboxylate transport system permease DctM subunit" evidence="9">
    <location>
        <begin position="13"/>
        <end position="432"/>
    </location>
</feature>
<dbReference type="InterPro" id="IPR010656">
    <property type="entry name" value="DctM"/>
</dbReference>
<feature type="transmembrane region" description="Helical" evidence="8">
    <location>
        <begin position="290"/>
        <end position="309"/>
    </location>
</feature>
<feature type="transmembrane region" description="Helical" evidence="8">
    <location>
        <begin position="59"/>
        <end position="77"/>
    </location>
</feature>
<dbReference type="Proteomes" id="UP001196068">
    <property type="component" value="Unassembled WGS sequence"/>
</dbReference>
<keyword evidence="2" id="KW-1003">Cell membrane</keyword>
<dbReference type="EMBL" id="JAAEDH010000016">
    <property type="protein sequence ID" value="MBR0656267.1"/>
    <property type="molecule type" value="Genomic_DNA"/>
</dbReference>
<comment type="function">
    <text evidence="7">Part of the tripartite ATP-independent periplasmic (TRAP) transport system.</text>
</comment>
<evidence type="ECO:0000256" key="5">
    <source>
        <dbReference type="ARBA" id="ARBA00022989"/>
    </source>
</evidence>
<feature type="transmembrane region" description="Helical" evidence="8">
    <location>
        <begin position="113"/>
        <end position="131"/>
    </location>
</feature>
<organism evidence="10 11">
    <name type="scientific">Plastoroseomonas arctica</name>
    <dbReference type="NCBI Taxonomy" id="1509237"/>
    <lineage>
        <taxon>Bacteria</taxon>
        <taxon>Pseudomonadati</taxon>
        <taxon>Pseudomonadota</taxon>
        <taxon>Alphaproteobacteria</taxon>
        <taxon>Acetobacterales</taxon>
        <taxon>Acetobacteraceae</taxon>
        <taxon>Plastoroseomonas</taxon>
    </lineage>
</organism>
<dbReference type="AlphaFoldDB" id="A0AAF1JXZ4"/>
<evidence type="ECO:0000313" key="10">
    <source>
        <dbReference type="EMBL" id="MBR0656267.1"/>
    </source>
</evidence>
<keyword evidence="11" id="KW-1185">Reference proteome</keyword>
<feature type="transmembrane region" description="Helical" evidence="8">
    <location>
        <begin position="143"/>
        <end position="167"/>
    </location>
</feature>
<accession>A0AAF1JXZ4</accession>
<feature type="transmembrane region" description="Helical" evidence="8">
    <location>
        <begin position="408"/>
        <end position="429"/>
    </location>
</feature>
<keyword evidence="7" id="KW-0813">Transport</keyword>
<comment type="caution">
    <text evidence="10">The sequence shown here is derived from an EMBL/GenBank/DDBJ whole genome shotgun (WGS) entry which is preliminary data.</text>
</comment>
<keyword evidence="5 8" id="KW-1133">Transmembrane helix</keyword>
<evidence type="ECO:0000256" key="3">
    <source>
        <dbReference type="ARBA" id="ARBA00022519"/>
    </source>
</evidence>
<name>A0AAF1JXZ4_9PROT</name>
<gene>
    <name evidence="10" type="ORF">GXW79_14390</name>
</gene>
<dbReference type="InterPro" id="IPR004681">
    <property type="entry name" value="TRAP_DctM"/>
</dbReference>
<feature type="transmembrane region" description="Helical" evidence="8">
    <location>
        <begin position="329"/>
        <end position="357"/>
    </location>
</feature>
<dbReference type="PIRSF" id="PIRSF006066">
    <property type="entry name" value="HI0050"/>
    <property type="match status" value="1"/>
</dbReference>
<evidence type="ECO:0000256" key="2">
    <source>
        <dbReference type="ARBA" id="ARBA00022475"/>
    </source>
</evidence>
<keyword evidence="3 7" id="KW-0997">Cell inner membrane</keyword>
<keyword evidence="4 8" id="KW-0812">Transmembrane</keyword>
<feature type="transmembrane region" description="Helical" evidence="8">
    <location>
        <begin position="179"/>
        <end position="203"/>
    </location>
</feature>
<evidence type="ECO:0000259" key="9">
    <source>
        <dbReference type="Pfam" id="PF06808"/>
    </source>
</evidence>